<dbReference type="EMBL" id="PKLK01000008">
    <property type="protein sequence ID" value="RZE43146.1"/>
    <property type="molecule type" value="Genomic_DNA"/>
</dbReference>
<evidence type="ECO:0000313" key="4">
    <source>
        <dbReference type="EMBL" id="RZE43146.1"/>
    </source>
</evidence>
<organism evidence="3 7">
    <name type="scientific">Streptomyces albidoflavus</name>
    <dbReference type="NCBI Taxonomy" id="1886"/>
    <lineage>
        <taxon>Bacteria</taxon>
        <taxon>Bacillati</taxon>
        <taxon>Actinomycetota</taxon>
        <taxon>Actinomycetes</taxon>
        <taxon>Kitasatosporales</taxon>
        <taxon>Streptomycetaceae</taxon>
        <taxon>Streptomyces</taxon>
        <taxon>Streptomyces albidoflavus group</taxon>
    </lineage>
</organism>
<reference evidence="5" key="3">
    <citation type="submission" date="2019-07" db="EMBL/GenBank/DDBJ databases">
        <authorList>
            <person name="Pylro V."/>
            <person name="Dias A."/>
            <person name="Andreote F."/>
            <person name="Varani A."/>
            <person name="Andreote C."/>
            <person name="Bernardo E."/>
            <person name="Martins T."/>
        </authorList>
    </citation>
    <scope>NUCLEOTIDE SEQUENCE</scope>
    <source>
        <strain evidence="5">77</strain>
    </source>
</reference>
<feature type="transmembrane region" description="Helical" evidence="1">
    <location>
        <begin position="67"/>
        <end position="88"/>
    </location>
</feature>
<keyword evidence="1" id="KW-0472">Membrane</keyword>
<feature type="transmembrane region" description="Helical" evidence="1">
    <location>
        <begin position="37"/>
        <end position="55"/>
    </location>
</feature>
<dbReference type="AlphaFoldDB" id="A0A2A2UC97"/>
<dbReference type="Proteomes" id="UP000292693">
    <property type="component" value="Unassembled WGS sequence"/>
</dbReference>
<feature type="transmembrane region" description="Helical" evidence="1">
    <location>
        <begin position="12"/>
        <end position="31"/>
    </location>
</feature>
<dbReference type="Proteomes" id="UP000318052">
    <property type="component" value="Unassembled WGS sequence"/>
</dbReference>
<evidence type="ECO:0000313" key="6">
    <source>
        <dbReference type="Proteomes" id="UP000292095"/>
    </source>
</evidence>
<evidence type="ECO:0000313" key="5">
    <source>
        <dbReference type="EMBL" id="TWV27139.1"/>
    </source>
</evidence>
<accession>A0A0X3WTZ1</accession>
<reference evidence="2" key="4">
    <citation type="submission" date="2022-09" db="EMBL/GenBank/DDBJ databases">
        <title>Whole genome shotgun sequence of Streptomyces albidoflavus NBRC 12854.</title>
        <authorList>
            <person name="Komaki H."/>
            <person name="Tamura T."/>
        </authorList>
    </citation>
    <scope>NUCLEOTIDE SEQUENCE</scope>
    <source>
        <strain evidence="2">NBRC 12854</strain>
    </source>
</reference>
<comment type="caution">
    <text evidence="3">The sequence shown here is derived from an EMBL/GenBank/DDBJ whole genome shotgun (WGS) entry which is preliminary data.</text>
</comment>
<dbReference type="Proteomes" id="UP000292095">
    <property type="component" value="Unassembled WGS sequence"/>
</dbReference>
<reference evidence="6 7" key="1">
    <citation type="submission" date="2017-12" db="EMBL/GenBank/DDBJ databases">
        <title>Population genomics insights into the ecological differentiation and adaptive evolution in streptomycetes.</title>
        <authorList>
            <person name="Li Y."/>
            <person name="Huang Y."/>
        </authorList>
    </citation>
    <scope>NUCLEOTIDE SEQUENCE [LARGE SCALE GENOMIC DNA]</scope>
    <source>
        <strain evidence="4 6">FXJ.2339</strain>
        <strain evidence="3 7">NBRC 100770</strain>
    </source>
</reference>
<accession>A0A126XZT7</accession>
<dbReference type="EMBL" id="VOGX01000018">
    <property type="protein sequence ID" value="TWV27139.1"/>
    <property type="molecule type" value="Genomic_DNA"/>
</dbReference>
<dbReference type="Proteomes" id="UP001051844">
    <property type="component" value="Unassembled WGS sequence"/>
</dbReference>
<accession>D6B6U7</accession>
<evidence type="ECO:0000313" key="3">
    <source>
        <dbReference type="EMBL" id="RZE26189.1"/>
    </source>
</evidence>
<dbReference type="EMBL" id="PKLL01000009">
    <property type="protein sequence ID" value="RZE26189.1"/>
    <property type="molecule type" value="Genomic_DNA"/>
</dbReference>
<evidence type="ECO:0000313" key="7">
    <source>
        <dbReference type="Proteomes" id="UP000292693"/>
    </source>
</evidence>
<gene>
    <name evidence="2" type="primary">atpI</name>
    <name evidence="4" type="ORF">C0Q91_08330</name>
    <name evidence="3" type="ORF">C0Q92_08220</name>
    <name evidence="5" type="ORF">FRZ02_10990</name>
    <name evidence="2" type="ORF">ScoT_18130</name>
</gene>
<keyword evidence="1" id="KW-0812">Transmembrane</keyword>
<feature type="transmembrane region" description="Helical" evidence="1">
    <location>
        <begin position="100"/>
        <end position="119"/>
    </location>
</feature>
<protein>
    <submittedName>
        <fullName evidence="2">ATP synthase protein I</fullName>
    </submittedName>
</protein>
<keyword evidence="8" id="KW-1185">Reference proteome</keyword>
<sequence>MLSNDARILRGAAIPSLGAGLIGTLIGGITVGSQGAIGGAVGTALTLAFFGAGLKAMSVIGRRWSELFMAAGLLVYTTQILVMAILLAVFRDATFMDGRVFGLTMLACVLVWIAGQAWMHTRVKTLYVEPESEDEPVGPERR</sequence>
<evidence type="ECO:0000313" key="2">
    <source>
        <dbReference type="EMBL" id="GHI45639.1"/>
    </source>
</evidence>
<reference evidence="5" key="2">
    <citation type="journal article" date="2019" name="Microbiol. Resour. Announc.">
        <title>Draft Genomic Sequences of Streptomyces misionensis and Streptomyces albidoflavus, bacteria applied for phytopathogen biocontrol.</title>
        <authorList>
            <person name="Pylro V."/>
            <person name="Dias A."/>
            <person name="Andreote F."/>
            <person name="Varani A."/>
            <person name="Andreote C."/>
            <person name="Bernardo E."/>
            <person name="Martins T."/>
        </authorList>
    </citation>
    <scope>NUCLEOTIDE SEQUENCE</scope>
    <source>
        <strain evidence="5">77</strain>
    </source>
</reference>
<evidence type="ECO:0000313" key="8">
    <source>
        <dbReference type="Proteomes" id="UP000318052"/>
    </source>
</evidence>
<evidence type="ECO:0000256" key="1">
    <source>
        <dbReference type="SAM" id="Phobius"/>
    </source>
</evidence>
<dbReference type="EMBL" id="BNDZ01000005">
    <property type="protein sequence ID" value="GHI45639.1"/>
    <property type="molecule type" value="Genomic_DNA"/>
</dbReference>
<accession>A0A2A2UC97</accession>
<dbReference type="GeneID" id="97267249"/>
<name>A0A2A2UC97_9ACTN</name>
<dbReference type="KEGG" id="salb:XNR_1468"/>
<dbReference type="RefSeq" id="WP_003950875.1">
    <property type="nucleotide sequence ID" value="NC_020990.1"/>
</dbReference>
<keyword evidence="1" id="KW-1133">Transmembrane helix</keyword>
<proteinExistence type="predicted"/>